<name>A0A813EYB8_POLGL</name>
<accession>A0A813EYB8</accession>
<dbReference type="AlphaFoldDB" id="A0A813EYB8"/>
<keyword evidence="2" id="KW-1185">Reference proteome</keyword>
<gene>
    <name evidence="1" type="ORF">PGLA1383_LOCUS22038</name>
</gene>
<proteinExistence type="predicted"/>
<dbReference type="Proteomes" id="UP000654075">
    <property type="component" value="Unassembled WGS sequence"/>
</dbReference>
<evidence type="ECO:0000313" key="1">
    <source>
        <dbReference type="EMBL" id="CAE8603841.1"/>
    </source>
</evidence>
<evidence type="ECO:0008006" key="3">
    <source>
        <dbReference type="Google" id="ProtNLM"/>
    </source>
</evidence>
<comment type="caution">
    <text evidence="1">The sequence shown here is derived from an EMBL/GenBank/DDBJ whole genome shotgun (WGS) entry which is preliminary data.</text>
</comment>
<dbReference type="OrthoDB" id="411871at2759"/>
<sequence length="194" mass="21796">MGKAWNGRLWRTHTAKHSHNSYGFIPHRRREQAVVQVQCLLWKLRRAGINALTSFFDVTNAFPSPDFHSLDRAISRKRFCKADGNLLSQRHRAAHFVLHDHTGAEALVKSGCGDMQGDSVAPEKFTLVYEPLVSSWQQRTRTASEKSGILTATDPVSGALVDLSFALYADDLVRVGVCDSAEHAARRLNTWDFY</sequence>
<dbReference type="EMBL" id="CAJNNV010015834">
    <property type="protein sequence ID" value="CAE8603841.1"/>
    <property type="molecule type" value="Genomic_DNA"/>
</dbReference>
<protein>
    <recommendedName>
        <fullName evidence="3">Reverse transcriptase domain-containing protein</fullName>
    </recommendedName>
</protein>
<reference evidence="1" key="1">
    <citation type="submission" date="2021-02" db="EMBL/GenBank/DDBJ databases">
        <authorList>
            <person name="Dougan E. K."/>
            <person name="Rhodes N."/>
            <person name="Thang M."/>
            <person name="Chan C."/>
        </authorList>
    </citation>
    <scope>NUCLEOTIDE SEQUENCE</scope>
</reference>
<evidence type="ECO:0000313" key="2">
    <source>
        <dbReference type="Proteomes" id="UP000654075"/>
    </source>
</evidence>
<organism evidence="1 2">
    <name type="scientific">Polarella glacialis</name>
    <name type="common">Dinoflagellate</name>
    <dbReference type="NCBI Taxonomy" id="89957"/>
    <lineage>
        <taxon>Eukaryota</taxon>
        <taxon>Sar</taxon>
        <taxon>Alveolata</taxon>
        <taxon>Dinophyceae</taxon>
        <taxon>Suessiales</taxon>
        <taxon>Suessiaceae</taxon>
        <taxon>Polarella</taxon>
    </lineage>
</organism>